<dbReference type="OrthoDB" id="8606909at2"/>
<evidence type="ECO:0000313" key="1">
    <source>
        <dbReference type="EMBL" id="STR02949.1"/>
    </source>
</evidence>
<gene>
    <name evidence="1" type="ORF">NCTC13336_01837</name>
</gene>
<organism evidence="1 2">
    <name type="scientific">Kingella potus</name>
    <dbReference type="NCBI Taxonomy" id="265175"/>
    <lineage>
        <taxon>Bacteria</taxon>
        <taxon>Pseudomonadati</taxon>
        <taxon>Pseudomonadota</taxon>
        <taxon>Betaproteobacteria</taxon>
        <taxon>Neisseriales</taxon>
        <taxon>Neisseriaceae</taxon>
        <taxon>Kingella</taxon>
    </lineage>
</organism>
<dbReference type="AlphaFoldDB" id="A0A377R3T6"/>
<sequence>MDILDLNIRITAAARLDTDAATPAKQLKAALQQQSGIDPRRFSRLSLIAALGAHLLKQNRPIAPDCAVYTAAPFSSPGVFAKMADNVFNHAAMPFDFIANLHNAPAFHAAQSLASSGATVFIPTGKQQPYYPLLAAALALDAGGQAAVGWCYEYQNEHRCTAEGSVWLLLEHGANTGATIRVRQNHTAPPCETAQSDGYYWQTVCDRLTSQPETESPLRVGDWDLLVGAADWAVARGRV</sequence>
<protein>
    <recommendedName>
        <fullName evidence="3">Beta-ketoacyl synthase N-terminal domain-containing protein</fullName>
    </recommendedName>
</protein>
<accession>A0A377R3T6</accession>
<reference evidence="1 2" key="1">
    <citation type="submission" date="2018-06" db="EMBL/GenBank/DDBJ databases">
        <authorList>
            <consortium name="Pathogen Informatics"/>
            <person name="Doyle S."/>
        </authorList>
    </citation>
    <scope>NUCLEOTIDE SEQUENCE [LARGE SCALE GENOMIC DNA]</scope>
    <source>
        <strain evidence="1 2">NCTC13336</strain>
    </source>
</reference>
<dbReference type="Proteomes" id="UP000254293">
    <property type="component" value="Unassembled WGS sequence"/>
</dbReference>
<proteinExistence type="predicted"/>
<keyword evidence="2" id="KW-1185">Reference proteome</keyword>
<dbReference type="EMBL" id="UGJJ01000002">
    <property type="protein sequence ID" value="STR02949.1"/>
    <property type="molecule type" value="Genomic_DNA"/>
</dbReference>
<evidence type="ECO:0000313" key="2">
    <source>
        <dbReference type="Proteomes" id="UP000254293"/>
    </source>
</evidence>
<evidence type="ECO:0008006" key="3">
    <source>
        <dbReference type="Google" id="ProtNLM"/>
    </source>
</evidence>
<dbReference type="RefSeq" id="WP_115308814.1">
    <property type="nucleotide sequence ID" value="NZ_CP091516.1"/>
</dbReference>
<name>A0A377R3T6_9NEIS</name>